<keyword evidence="1" id="KW-0812">Transmembrane</keyword>
<keyword evidence="1" id="KW-0472">Membrane</keyword>
<evidence type="ECO:0000256" key="1">
    <source>
        <dbReference type="SAM" id="Phobius"/>
    </source>
</evidence>
<accession>A0A7N9CL00</accession>
<dbReference type="Ensembl" id="ENSMFAT00000091334.1">
    <property type="protein sequence ID" value="ENSMFAP00000051749.1"/>
    <property type="gene ID" value="ENSMFAG00000061254.1"/>
</dbReference>
<reference evidence="2 3" key="1">
    <citation type="submission" date="2013-03" db="EMBL/GenBank/DDBJ databases">
        <authorList>
            <person name="Warren W."/>
            <person name="Wilson R.K."/>
        </authorList>
    </citation>
    <scope>NUCLEOTIDE SEQUENCE</scope>
</reference>
<name>A0A7N9CL00_MACFA</name>
<evidence type="ECO:0000313" key="2">
    <source>
        <dbReference type="Ensembl" id="ENSMFAP00000051749.1"/>
    </source>
</evidence>
<feature type="transmembrane region" description="Helical" evidence="1">
    <location>
        <begin position="37"/>
        <end position="58"/>
    </location>
</feature>
<keyword evidence="3" id="KW-1185">Reference proteome</keyword>
<sequence>MILFCSSVPSSHATPVPLSESSPPSLLFRSAHVHGTSYSFPVAGLLLVLIISSLIFLLDTAPSTIVYCLSRDFFFFFSPEMESHSVAQAGVQRRDLGSLQAPPPGFTPFSCLSLLSSWDYTCPPPHLADVLYFLVDTGFHCVSQDCLNLLTS</sequence>
<protein>
    <submittedName>
        <fullName evidence="2">Uncharacterized protein</fullName>
    </submittedName>
</protein>
<evidence type="ECO:0000313" key="3">
    <source>
        <dbReference type="Proteomes" id="UP000233100"/>
    </source>
</evidence>
<keyword evidence="1" id="KW-1133">Transmembrane helix</keyword>
<dbReference type="Proteomes" id="UP000233100">
    <property type="component" value="Chromosome 3"/>
</dbReference>
<proteinExistence type="predicted"/>
<dbReference type="GeneTree" id="ENSGT00940000165497"/>
<reference evidence="2" key="2">
    <citation type="submission" date="2025-08" db="UniProtKB">
        <authorList>
            <consortium name="Ensembl"/>
        </authorList>
    </citation>
    <scope>IDENTIFICATION</scope>
</reference>
<reference evidence="2" key="3">
    <citation type="submission" date="2025-09" db="UniProtKB">
        <authorList>
            <consortium name="Ensembl"/>
        </authorList>
    </citation>
    <scope>IDENTIFICATION</scope>
</reference>
<dbReference type="AlphaFoldDB" id="A0A7N9CL00"/>
<organism evidence="2 3">
    <name type="scientific">Macaca fascicularis</name>
    <name type="common">Crab-eating macaque</name>
    <name type="synonym">Cynomolgus monkey</name>
    <dbReference type="NCBI Taxonomy" id="9541"/>
    <lineage>
        <taxon>Eukaryota</taxon>
        <taxon>Metazoa</taxon>
        <taxon>Chordata</taxon>
        <taxon>Craniata</taxon>
        <taxon>Vertebrata</taxon>
        <taxon>Euteleostomi</taxon>
        <taxon>Mammalia</taxon>
        <taxon>Eutheria</taxon>
        <taxon>Euarchontoglires</taxon>
        <taxon>Primates</taxon>
        <taxon>Haplorrhini</taxon>
        <taxon>Catarrhini</taxon>
        <taxon>Cercopithecidae</taxon>
        <taxon>Cercopithecinae</taxon>
        <taxon>Macaca</taxon>
    </lineage>
</organism>
<dbReference type="PANTHER" id="PTHR46254">
    <property type="entry name" value="PROTEIN GVQW1-RELATED"/>
    <property type="match status" value="1"/>
</dbReference>